<dbReference type="GO" id="GO:0016787">
    <property type="term" value="F:hydrolase activity"/>
    <property type="evidence" value="ECO:0007669"/>
    <property type="project" value="UniProtKB-KW"/>
</dbReference>
<sequence length="316" mass="33543">MGRPKPPAPAAPVVNELSFPNARGQRLYAIEVLPPAGSAACVVVWAHGHGEHSRRKLAVFEAWAARGIAVFSLDHHGMGASEPHEPAQRLLVQSMGHLVDDFADYAAFAAKRHPELEGRPWFAGGYSIGGLTAALAVLRWQEEWAGLALYAPAIGAVMTVLTRIQKFLGPCLDAAVPNLAICQPVVAEALNPDPAAVAAYLADPLCYSGRTRIRTAFQYNKGMEVAEIEAPRLRVPLYCEHAKGDALARWEDSREFCASVASEDVTWTASEGGCHDGLSSSDAPAIAARMGDWMLAKAAAAKGGKAADAAAQTTKK</sequence>
<dbReference type="Gene3D" id="3.40.50.1820">
    <property type="entry name" value="alpha/beta hydrolase"/>
    <property type="match status" value="1"/>
</dbReference>
<dbReference type="SUPFAM" id="SSF53474">
    <property type="entry name" value="alpha/beta-Hydrolases"/>
    <property type="match status" value="1"/>
</dbReference>
<dbReference type="FunCoup" id="A0A2V0PPW4">
    <property type="interactions" value="440"/>
</dbReference>
<dbReference type="InParanoid" id="A0A2V0PPW4"/>
<dbReference type="PANTHER" id="PTHR11614">
    <property type="entry name" value="PHOSPHOLIPASE-RELATED"/>
    <property type="match status" value="1"/>
</dbReference>
<keyword evidence="3" id="KW-1185">Reference proteome</keyword>
<reference evidence="2 3" key="1">
    <citation type="journal article" date="2018" name="Sci. Rep.">
        <title>Raphidocelis subcapitata (=Pseudokirchneriella subcapitata) provides an insight into genome evolution and environmental adaptations in the Sphaeropleales.</title>
        <authorList>
            <person name="Suzuki S."/>
            <person name="Yamaguchi H."/>
            <person name="Nakajima N."/>
            <person name="Kawachi M."/>
        </authorList>
    </citation>
    <scope>NUCLEOTIDE SEQUENCE [LARGE SCALE GENOMIC DNA]</scope>
    <source>
        <strain evidence="2 3">NIES-35</strain>
    </source>
</reference>
<evidence type="ECO:0000259" key="1">
    <source>
        <dbReference type="Pfam" id="PF12146"/>
    </source>
</evidence>
<dbReference type="InterPro" id="IPR051044">
    <property type="entry name" value="MAG_DAG_Lipase"/>
</dbReference>
<dbReference type="Proteomes" id="UP000247498">
    <property type="component" value="Unassembled WGS sequence"/>
</dbReference>
<dbReference type="EMBL" id="BDRX01000201">
    <property type="protein sequence ID" value="GBG00224.1"/>
    <property type="molecule type" value="Genomic_DNA"/>
</dbReference>
<dbReference type="STRING" id="307507.A0A2V0PPW4"/>
<name>A0A2V0PPW4_9CHLO</name>
<keyword evidence="2" id="KW-0378">Hydrolase</keyword>
<protein>
    <submittedName>
        <fullName evidence="2">Alpha beta-hydrolase</fullName>
    </submittedName>
</protein>
<dbReference type="InterPro" id="IPR029058">
    <property type="entry name" value="AB_hydrolase_fold"/>
</dbReference>
<dbReference type="OrthoDB" id="536098at2759"/>
<organism evidence="2 3">
    <name type="scientific">Raphidocelis subcapitata</name>
    <dbReference type="NCBI Taxonomy" id="307507"/>
    <lineage>
        <taxon>Eukaryota</taxon>
        <taxon>Viridiplantae</taxon>
        <taxon>Chlorophyta</taxon>
        <taxon>core chlorophytes</taxon>
        <taxon>Chlorophyceae</taxon>
        <taxon>CS clade</taxon>
        <taxon>Sphaeropleales</taxon>
        <taxon>Selenastraceae</taxon>
        <taxon>Raphidocelis</taxon>
    </lineage>
</organism>
<comment type="caution">
    <text evidence="2">The sequence shown here is derived from an EMBL/GenBank/DDBJ whole genome shotgun (WGS) entry which is preliminary data.</text>
</comment>
<proteinExistence type="predicted"/>
<feature type="domain" description="Serine aminopeptidase S33" evidence="1">
    <location>
        <begin position="41"/>
        <end position="278"/>
    </location>
</feature>
<dbReference type="InterPro" id="IPR022742">
    <property type="entry name" value="Hydrolase_4"/>
</dbReference>
<gene>
    <name evidence="2" type="ORF">Rsub_12709</name>
</gene>
<evidence type="ECO:0000313" key="2">
    <source>
        <dbReference type="EMBL" id="GBG00224.1"/>
    </source>
</evidence>
<dbReference type="AlphaFoldDB" id="A0A2V0PPW4"/>
<evidence type="ECO:0000313" key="3">
    <source>
        <dbReference type="Proteomes" id="UP000247498"/>
    </source>
</evidence>
<accession>A0A2V0PPW4</accession>
<dbReference type="Pfam" id="PF12146">
    <property type="entry name" value="Hydrolase_4"/>
    <property type="match status" value="1"/>
</dbReference>